<sequence length="63" mass="7130">SSCSSIQPRRESVLEPIRDPSLEPQHRSGSSAYSSLFRGGQPQQHHPLFWLSETQLKDVFPLP</sequence>
<organism evidence="2 3">
    <name type="scientific">Ancylostoma duodenale</name>
    <dbReference type="NCBI Taxonomy" id="51022"/>
    <lineage>
        <taxon>Eukaryota</taxon>
        <taxon>Metazoa</taxon>
        <taxon>Ecdysozoa</taxon>
        <taxon>Nematoda</taxon>
        <taxon>Chromadorea</taxon>
        <taxon>Rhabditida</taxon>
        <taxon>Rhabditina</taxon>
        <taxon>Rhabditomorpha</taxon>
        <taxon>Strongyloidea</taxon>
        <taxon>Ancylostomatidae</taxon>
        <taxon>Ancylostomatinae</taxon>
        <taxon>Ancylostoma</taxon>
    </lineage>
</organism>
<feature type="compositionally biased region" description="Basic and acidic residues" evidence="1">
    <location>
        <begin position="8"/>
        <end position="26"/>
    </location>
</feature>
<reference evidence="2 3" key="1">
    <citation type="submission" date="2013-12" db="EMBL/GenBank/DDBJ databases">
        <title>Draft genome of the parsitic nematode Ancylostoma duodenale.</title>
        <authorList>
            <person name="Mitreva M."/>
        </authorList>
    </citation>
    <scope>NUCLEOTIDE SEQUENCE [LARGE SCALE GENOMIC DNA]</scope>
    <source>
        <strain evidence="2 3">Zhejiang</strain>
    </source>
</reference>
<evidence type="ECO:0000313" key="3">
    <source>
        <dbReference type="Proteomes" id="UP000054047"/>
    </source>
</evidence>
<evidence type="ECO:0000256" key="1">
    <source>
        <dbReference type="SAM" id="MobiDB-lite"/>
    </source>
</evidence>
<gene>
    <name evidence="2" type="ORF">ANCDUO_18975</name>
</gene>
<dbReference type="EMBL" id="KN748141">
    <property type="protein sequence ID" value="KIH50943.1"/>
    <property type="molecule type" value="Genomic_DNA"/>
</dbReference>
<dbReference type="AlphaFoldDB" id="A0A0C2C3T7"/>
<accession>A0A0C2C3T7</accession>
<name>A0A0C2C3T7_9BILA</name>
<evidence type="ECO:0000313" key="2">
    <source>
        <dbReference type="EMBL" id="KIH50943.1"/>
    </source>
</evidence>
<dbReference type="Proteomes" id="UP000054047">
    <property type="component" value="Unassembled WGS sequence"/>
</dbReference>
<feature type="non-terminal residue" evidence="2">
    <location>
        <position position="1"/>
    </location>
</feature>
<keyword evidence="3" id="KW-1185">Reference proteome</keyword>
<protein>
    <submittedName>
        <fullName evidence="2">Uncharacterized protein</fullName>
    </submittedName>
</protein>
<feature type="region of interest" description="Disordered" evidence="1">
    <location>
        <begin position="1"/>
        <end position="42"/>
    </location>
</feature>
<proteinExistence type="predicted"/>